<name>A0A8S5PGF8_9CAUD</name>
<organism evidence="1">
    <name type="scientific">Podoviridae sp. ctuQh21</name>
    <dbReference type="NCBI Taxonomy" id="2825284"/>
    <lineage>
        <taxon>Viruses</taxon>
        <taxon>Duplodnaviria</taxon>
        <taxon>Heunggongvirae</taxon>
        <taxon>Uroviricota</taxon>
        <taxon>Caudoviricetes</taxon>
    </lineage>
</organism>
<dbReference type="EMBL" id="BK015412">
    <property type="protein sequence ID" value="DAE05523.1"/>
    <property type="molecule type" value="Genomic_DNA"/>
</dbReference>
<proteinExistence type="predicted"/>
<evidence type="ECO:0000313" key="1">
    <source>
        <dbReference type="EMBL" id="DAE05523.1"/>
    </source>
</evidence>
<reference evidence="1" key="1">
    <citation type="journal article" date="2021" name="Proc. Natl. Acad. Sci. U.S.A.">
        <title>A Catalog of Tens of Thousands of Viruses from Human Metagenomes Reveals Hidden Associations with Chronic Diseases.</title>
        <authorList>
            <person name="Tisza M.J."/>
            <person name="Buck C.B."/>
        </authorList>
    </citation>
    <scope>NUCLEOTIDE SEQUENCE</scope>
    <source>
        <strain evidence="1">CtuQh21</strain>
    </source>
</reference>
<protein>
    <submittedName>
        <fullName evidence="1">Uncharacterized protein</fullName>
    </submittedName>
</protein>
<accession>A0A8S5PGF8</accession>
<sequence>MGMHRGANTDRAQIVFNSNNNDDTALDFKLGDDGSEWFRFMYIDTWRAAFNYELATFKQKFFVH</sequence>